<accession>A0A8X7BW28</accession>
<comment type="caution">
    <text evidence="2">The sequence shown here is derived from an EMBL/GenBank/DDBJ whole genome shotgun (WGS) entry which is preliminary data.</text>
</comment>
<dbReference type="EMBL" id="BMAV01004701">
    <property type="protein sequence ID" value="GFY45213.1"/>
    <property type="molecule type" value="Genomic_DNA"/>
</dbReference>
<keyword evidence="3" id="KW-1185">Reference proteome</keyword>
<proteinExistence type="predicted"/>
<feature type="region of interest" description="Disordered" evidence="1">
    <location>
        <begin position="1"/>
        <end position="76"/>
    </location>
</feature>
<dbReference type="Proteomes" id="UP000886998">
    <property type="component" value="Unassembled WGS sequence"/>
</dbReference>
<evidence type="ECO:0000256" key="1">
    <source>
        <dbReference type="SAM" id="MobiDB-lite"/>
    </source>
</evidence>
<protein>
    <submittedName>
        <fullName evidence="2">Uncharacterized protein</fullName>
    </submittedName>
</protein>
<organism evidence="2 3">
    <name type="scientific">Trichonephila inaurata madagascariensis</name>
    <dbReference type="NCBI Taxonomy" id="2747483"/>
    <lineage>
        <taxon>Eukaryota</taxon>
        <taxon>Metazoa</taxon>
        <taxon>Ecdysozoa</taxon>
        <taxon>Arthropoda</taxon>
        <taxon>Chelicerata</taxon>
        <taxon>Arachnida</taxon>
        <taxon>Araneae</taxon>
        <taxon>Araneomorphae</taxon>
        <taxon>Entelegynae</taxon>
        <taxon>Araneoidea</taxon>
        <taxon>Nephilidae</taxon>
        <taxon>Trichonephila</taxon>
        <taxon>Trichonephila inaurata</taxon>
    </lineage>
</organism>
<dbReference type="AlphaFoldDB" id="A0A8X7BW28"/>
<feature type="compositionally biased region" description="Basic and acidic residues" evidence="1">
    <location>
        <begin position="55"/>
        <end position="76"/>
    </location>
</feature>
<gene>
    <name evidence="2" type="ORF">TNIN_184521</name>
</gene>
<reference evidence="2" key="1">
    <citation type="submission" date="2020-08" db="EMBL/GenBank/DDBJ databases">
        <title>Multicomponent nature underlies the extraordinary mechanical properties of spider dragline silk.</title>
        <authorList>
            <person name="Kono N."/>
            <person name="Nakamura H."/>
            <person name="Mori M."/>
            <person name="Yoshida Y."/>
            <person name="Ohtoshi R."/>
            <person name="Malay A.D."/>
            <person name="Moran D.A.P."/>
            <person name="Tomita M."/>
            <person name="Numata K."/>
            <person name="Arakawa K."/>
        </authorList>
    </citation>
    <scope>NUCLEOTIDE SEQUENCE</scope>
</reference>
<name>A0A8X7BW28_9ARAC</name>
<sequence length="76" mass="8538">MEVTGPPTRGGQPHPTPPRQNERCPEQNPSPGKGQRKVWESPDDPKSPVHKYCNRGKDQPGPDKDLWDESQKNKAI</sequence>
<evidence type="ECO:0000313" key="3">
    <source>
        <dbReference type="Proteomes" id="UP000886998"/>
    </source>
</evidence>
<feature type="compositionally biased region" description="Basic and acidic residues" evidence="1">
    <location>
        <begin position="37"/>
        <end position="47"/>
    </location>
</feature>
<evidence type="ECO:0000313" key="2">
    <source>
        <dbReference type="EMBL" id="GFY45213.1"/>
    </source>
</evidence>